<dbReference type="InParanoid" id="B4D362"/>
<feature type="signal peptide" evidence="3">
    <location>
        <begin position="1"/>
        <end position="29"/>
    </location>
</feature>
<reference evidence="5 6" key="1">
    <citation type="journal article" date="2011" name="J. Bacteriol.">
        <title>Genome sequence of Chthoniobacter flavus Ellin428, an aerobic heterotrophic soil bacterium.</title>
        <authorList>
            <person name="Kant R."/>
            <person name="van Passel M.W."/>
            <person name="Palva A."/>
            <person name="Lucas S."/>
            <person name="Lapidus A."/>
            <person name="Glavina Del Rio T."/>
            <person name="Dalin E."/>
            <person name="Tice H."/>
            <person name="Bruce D."/>
            <person name="Goodwin L."/>
            <person name="Pitluck S."/>
            <person name="Larimer F.W."/>
            <person name="Land M.L."/>
            <person name="Hauser L."/>
            <person name="Sangwan P."/>
            <person name="de Vos W.M."/>
            <person name="Janssen P.H."/>
            <person name="Smidt H."/>
        </authorList>
    </citation>
    <scope>NUCLEOTIDE SEQUENCE [LARGE SCALE GENOMIC DNA]</scope>
    <source>
        <strain evidence="5 6">Ellin428</strain>
    </source>
</reference>
<dbReference type="InterPro" id="IPR042095">
    <property type="entry name" value="SUMF_sf"/>
</dbReference>
<dbReference type="Pfam" id="PF03781">
    <property type="entry name" value="FGE-sulfatase"/>
    <property type="match status" value="1"/>
</dbReference>
<organism evidence="5 6">
    <name type="scientific">Chthoniobacter flavus Ellin428</name>
    <dbReference type="NCBI Taxonomy" id="497964"/>
    <lineage>
        <taxon>Bacteria</taxon>
        <taxon>Pseudomonadati</taxon>
        <taxon>Verrucomicrobiota</taxon>
        <taxon>Spartobacteria</taxon>
        <taxon>Chthoniobacterales</taxon>
        <taxon>Chthoniobacteraceae</taxon>
        <taxon>Chthoniobacter</taxon>
    </lineage>
</organism>
<feature type="domain" description="Sulfatase-modifying factor enzyme-like" evidence="4">
    <location>
        <begin position="46"/>
        <end position="288"/>
    </location>
</feature>
<feature type="transmembrane region" description="Helical" evidence="2">
    <location>
        <begin position="343"/>
        <end position="363"/>
    </location>
</feature>
<evidence type="ECO:0000256" key="3">
    <source>
        <dbReference type="SAM" id="SignalP"/>
    </source>
</evidence>
<comment type="caution">
    <text evidence="5">The sequence shown here is derived from an EMBL/GenBank/DDBJ whole genome shotgun (WGS) entry which is preliminary data.</text>
</comment>
<sequence length="484" mass="53002" precursor="true">MCAIPFLRTRGLFWVLTFATLSAFAPLRAQSPALLQFDLGDGQKIQLVRIEAGSFQQGSPANEAGRGADEAPRHVTLTRPFLLGKYPVTRGQFARFIAETHYRTEAESGPSGGFGWDGSRLTQRKEFTWRNPGFSQNDDHPVTLVTYRDAGAFLQWLSRKTGRTFGLPSEAQWEFAARAGATTLPSANDVAWQKGNSANSTHSVGQKPLNAWGLGDMLGNVWEWCEDWYGPYPNDNATDPVQRDSTLSDKPRRVLRGGSWMREAKFCRPAARYRNEAASRNADNGFRIMSFDVSPVLAAPVSTTRTAPVNLRADSLVTSRPVTSPDADPITYATHRSSSPFSFAWLILVPFLGIAFFILRAIVRAISGNLGGSGSATNFRYMPGQPLRVRLVDDGFWVVGDGLSVGTPITCRYEMDGQSQQTDVRYEGGTQGHFVFTGGRPANVSVSVNSGASPFRPMTTGMNTPTTRTIADDDPPYHGNPPAY</sequence>
<accession>B4D362</accession>
<keyword evidence="2" id="KW-0472">Membrane</keyword>
<evidence type="ECO:0000256" key="1">
    <source>
        <dbReference type="SAM" id="MobiDB-lite"/>
    </source>
</evidence>
<gene>
    <name evidence="5" type="ORF">CfE428DRAFT_3350</name>
</gene>
<dbReference type="GO" id="GO:0120147">
    <property type="term" value="F:formylglycine-generating oxidase activity"/>
    <property type="evidence" value="ECO:0007669"/>
    <property type="project" value="TreeGrafter"/>
</dbReference>
<evidence type="ECO:0000313" key="5">
    <source>
        <dbReference type="EMBL" id="EDY19173.1"/>
    </source>
</evidence>
<dbReference type="eggNOG" id="COG1262">
    <property type="taxonomic scope" value="Bacteria"/>
</dbReference>
<dbReference type="Gene3D" id="3.90.1580.10">
    <property type="entry name" value="paralog of FGE (formylglycine-generating enzyme)"/>
    <property type="match status" value="1"/>
</dbReference>
<dbReference type="SUPFAM" id="SSF56436">
    <property type="entry name" value="C-type lectin-like"/>
    <property type="match status" value="1"/>
</dbReference>
<evidence type="ECO:0000313" key="6">
    <source>
        <dbReference type="Proteomes" id="UP000005824"/>
    </source>
</evidence>
<feature type="chain" id="PRO_5002800464" description="Sulfatase-modifying factor enzyme-like domain-containing protein" evidence="3">
    <location>
        <begin position="30"/>
        <end position="484"/>
    </location>
</feature>
<name>B4D362_9BACT</name>
<dbReference type="PANTHER" id="PTHR23150">
    <property type="entry name" value="SULFATASE MODIFYING FACTOR 1, 2"/>
    <property type="match status" value="1"/>
</dbReference>
<dbReference type="InterPro" id="IPR016187">
    <property type="entry name" value="CTDL_fold"/>
</dbReference>
<dbReference type="PANTHER" id="PTHR23150:SF19">
    <property type="entry name" value="FORMYLGLYCINE-GENERATING ENZYME"/>
    <property type="match status" value="1"/>
</dbReference>
<dbReference type="InterPro" id="IPR005532">
    <property type="entry name" value="SUMF_dom"/>
</dbReference>
<evidence type="ECO:0000259" key="4">
    <source>
        <dbReference type="Pfam" id="PF03781"/>
    </source>
</evidence>
<dbReference type="AlphaFoldDB" id="B4D362"/>
<keyword evidence="3" id="KW-0732">Signal</keyword>
<dbReference type="STRING" id="497964.CfE428DRAFT_3350"/>
<keyword evidence="2" id="KW-0812">Transmembrane</keyword>
<dbReference type="Proteomes" id="UP000005824">
    <property type="component" value="Unassembled WGS sequence"/>
</dbReference>
<evidence type="ECO:0000256" key="2">
    <source>
        <dbReference type="SAM" id="Phobius"/>
    </source>
</evidence>
<keyword evidence="6" id="KW-1185">Reference proteome</keyword>
<dbReference type="InterPro" id="IPR051043">
    <property type="entry name" value="Sulfatase_Mod_Factor_Kinase"/>
</dbReference>
<protein>
    <recommendedName>
        <fullName evidence="4">Sulfatase-modifying factor enzyme-like domain-containing protein</fullName>
    </recommendedName>
</protein>
<feature type="compositionally biased region" description="Low complexity" evidence="1">
    <location>
        <begin position="449"/>
        <end position="469"/>
    </location>
</feature>
<keyword evidence="2" id="KW-1133">Transmembrane helix</keyword>
<dbReference type="EMBL" id="ABVL01000009">
    <property type="protein sequence ID" value="EDY19173.1"/>
    <property type="molecule type" value="Genomic_DNA"/>
</dbReference>
<proteinExistence type="predicted"/>
<feature type="region of interest" description="Disordered" evidence="1">
    <location>
        <begin position="449"/>
        <end position="484"/>
    </location>
</feature>